<comment type="caution">
    <text evidence="1">The sequence shown here is derived from an EMBL/GenBank/DDBJ whole genome shotgun (WGS) entry which is preliminary data.</text>
</comment>
<accession>A0A645G563</accession>
<gene>
    <name evidence="1" type="ORF">SDC9_166519</name>
</gene>
<sequence length="84" mass="9913">MHQWVDSVLLFDPFGQFNGLVIRVASAGAKSDADEIRIQFAQDRQRLIDVLDRFIALRWKNFEGKHRFFLLEFGFDFHQPSPLF</sequence>
<organism evidence="1">
    <name type="scientific">bioreactor metagenome</name>
    <dbReference type="NCBI Taxonomy" id="1076179"/>
    <lineage>
        <taxon>unclassified sequences</taxon>
        <taxon>metagenomes</taxon>
        <taxon>ecological metagenomes</taxon>
    </lineage>
</organism>
<dbReference type="AlphaFoldDB" id="A0A645G563"/>
<evidence type="ECO:0000313" key="1">
    <source>
        <dbReference type="EMBL" id="MPN19153.1"/>
    </source>
</evidence>
<proteinExistence type="predicted"/>
<protein>
    <submittedName>
        <fullName evidence="1">Uncharacterized protein</fullName>
    </submittedName>
</protein>
<name>A0A645G563_9ZZZZ</name>
<dbReference type="EMBL" id="VSSQ01066658">
    <property type="protein sequence ID" value="MPN19153.1"/>
    <property type="molecule type" value="Genomic_DNA"/>
</dbReference>
<reference evidence="1" key="1">
    <citation type="submission" date="2019-08" db="EMBL/GenBank/DDBJ databases">
        <authorList>
            <person name="Kucharzyk K."/>
            <person name="Murdoch R.W."/>
            <person name="Higgins S."/>
            <person name="Loffler F."/>
        </authorList>
    </citation>
    <scope>NUCLEOTIDE SEQUENCE</scope>
</reference>